<keyword evidence="2" id="KW-1185">Reference proteome</keyword>
<evidence type="ECO:0000313" key="2">
    <source>
        <dbReference type="Proteomes" id="UP001163046"/>
    </source>
</evidence>
<sequence length="321" mass="36023">MIASCPSSWTNTTTARACISTNHSADPAEALPVLDMTTKVTYANIYCAMCHGKSRDLHHWNLQIARTLKGTPTLQDTRSADTKWEVIPVGGITPYKCVLTPSEANTGLDTKIKRLCRSYSNVIIDDDRTVLFKNPHCALLTNPNMLVNKSFRYYMDSRFPSKLPSTLFVFSKLHKKPSYTPSGAIVVRVKFNCQINEVYDPFQKRCLSVHSGHSDSNNDTNTTDQCRGPRFPSNEFLVLSNNSVLIIPLSKVYNNNSYILVNQTLILCSNVSRNYTSRNDPKKITPAETAEKPPSHVRALALRVLTYVGFSLSIIALYSYW</sequence>
<dbReference type="Proteomes" id="UP001163046">
    <property type="component" value="Unassembled WGS sequence"/>
</dbReference>
<evidence type="ECO:0000313" key="1">
    <source>
        <dbReference type="EMBL" id="KAJ7394166.1"/>
    </source>
</evidence>
<dbReference type="InterPro" id="IPR053231">
    <property type="entry name" value="GPCR_LN-TM7"/>
</dbReference>
<organism evidence="1 2">
    <name type="scientific">Desmophyllum pertusum</name>
    <dbReference type="NCBI Taxonomy" id="174260"/>
    <lineage>
        <taxon>Eukaryota</taxon>
        <taxon>Metazoa</taxon>
        <taxon>Cnidaria</taxon>
        <taxon>Anthozoa</taxon>
        <taxon>Hexacorallia</taxon>
        <taxon>Scleractinia</taxon>
        <taxon>Caryophylliina</taxon>
        <taxon>Caryophylliidae</taxon>
        <taxon>Desmophyllum</taxon>
    </lineage>
</organism>
<reference evidence="1" key="1">
    <citation type="submission" date="2023-01" db="EMBL/GenBank/DDBJ databases">
        <title>Genome assembly of the deep-sea coral Lophelia pertusa.</title>
        <authorList>
            <person name="Herrera S."/>
            <person name="Cordes E."/>
        </authorList>
    </citation>
    <scope>NUCLEOTIDE SEQUENCE</scope>
    <source>
        <strain evidence="1">USNM1676648</strain>
        <tissue evidence="1">Polyp</tissue>
    </source>
</reference>
<name>A0A9X0DC27_9CNID</name>
<gene>
    <name evidence="1" type="ORF">OS493_003845</name>
</gene>
<accession>A0A9X0DC27</accession>
<dbReference type="PANTHER" id="PTHR45902">
    <property type="entry name" value="LATROPHILIN RECEPTOR-LIKE PROTEIN A"/>
    <property type="match status" value="1"/>
</dbReference>
<protein>
    <submittedName>
        <fullName evidence="1">Uncharacterized protein</fullName>
    </submittedName>
</protein>
<proteinExistence type="predicted"/>
<dbReference type="EMBL" id="MU825397">
    <property type="protein sequence ID" value="KAJ7394166.1"/>
    <property type="molecule type" value="Genomic_DNA"/>
</dbReference>
<dbReference type="PANTHER" id="PTHR45902:SF1">
    <property type="entry name" value="LATROPHILIN RECEPTOR-LIKE PROTEIN A"/>
    <property type="match status" value="1"/>
</dbReference>
<dbReference type="OrthoDB" id="5989185at2759"/>
<comment type="caution">
    <text evidence="1">The sequence shown here is derived from an EMBL/GenBank/DDBJ whole genome shotgun (WGS) entry which is preliminary data.</text>
</comment>
<dbReference type="AlphaFoldDB" id="A0A9X0DC27"/>